<name>S7PAI2_MYOBR</name>
<dbReference type="Proteomes" id="UP000052978">
    <property type="component" value="Unassembled WGS sequence"/>
</dbReference>
<protein>
    <submittedName>
        <fullName evidence="1">Uncharacterized protein</fullName>
    </submittedName>
</protein>
<organism evidence="1 2">
    <name type="scientific">Myotis brandtii</name>
    <name type="common">Brandt's bat</name>
    <dbReference type="NCBI Taxonomy" id="109478"/>
    <lineage>
        <taxon>Eukaryota</taxon>
        <taxon>Metazoa</taxon>
        <taxon>Chordata</taxon>
        <taxon>Craniata</taxon>
        <taxon>Vertebrata</taxon>
        <taxon>Euteleostomi</taxon>
        <taxon>Mammalia</taxon>
        <taxon>Eutheria</taxon>
        <taxon>Laurasiatheria</taxon>
        <taxon>Chiroptera</taxon>
        <taxon>Yangochiroptera</taxon>
        <taxon>Vespertilionidae</taxon>
        <taxon>Myotis</taxon>
    </lineage>
</organism>
<reference evidence="1 2" key="1">
    <citation type="journal article" date="2013" name="Nat. Commun.">
        <title>Genome analysis reveals insights into physiology and longevity of the Brandt's bat Myotis brandtii.</title>
        <authorList>
            <person name="Seim I."/>
            <person name="Fang X."/>
            <person name="Xiong Z."/>
            <person name="Lobanov A.V."/>
            <person name="Huang Z."/>
            <person name="Ma S."/>
            <person name="Feng Y."/>
            <person name="Turanov A.A."/>
            <person name="Zhu Y."/>
            <person name="Lenz T.L."/>
            <person name="Gerashchenko M.V."/>
            <person name="Fan D."/>
            <person name="Hee Yim S."/>
            <person name="Yao X."/>
            <person name="Jordan D."/>
            <person name="Xiong Y."/>
            <person name="Ma Y."/>
            <person name="Lyapunov A.N."/>
            <person name="Chen G."/>
            <person name="Kulakova O.I."/>
            <person name="Sun Y."/>
            <person name="Lee S.G."/>
            <person name="Bronson R.T."/>
            <person name="Moskalev A.A."/>
            <person name="Sunyaev S.R."/>
            <person name="Zhang G."/>
            <person name="Krogh A."/>
            <person name="Wang J."/>
            <person name="Gladyshev V.N."/>
        </authorList>
    </citation>
    <scope>NUCLEOTIDE SEQUENCE [LARGE SCALE GENOMIC DNA]</scope>
</reference>
<gene>
    <name evidence="1" type="ORF">D623_10017281</name>
</gene>
<keyword evidence="2" id="KW-1185">Reference proteome</keyword>
<evidence type="ECO:0000313" key="1">
    <source>
        <dbReference type="EMBL" id="EPQ07163.1"/>
    </source>
</evidence>
<sequence>MTHQQHTCVQELPPVHRPTVRTTQFQKNLKQCRRRSNRPFWHRHQEFEYDDNGFPPQTQGYVLTALSELKLQE</sequence>
<dbReference type="AlphaFoldDB" id="S7PAI2"/>
<evidence type="ECO:0000313" key="2">
    <source>
        <dbReference type="Proteomes" id="UP000052978"/>
    </source>
</evidence>
<dbReference type="EMBL" id="KE162126">
    <property type="protein sequence ID" value="EPQ07163.1"/>
    <property type="molecule type" value="Genomic_DNA"/>
</dbReference>
<accession>S7PAI2</accession>
<proteinExistence type="predicted"/>